<sequence>MYIHAFAFRWVEGITEEQKKHVQKEILALQGKIPGLLETHVGTNVSPRGQDYAFGGVMKFVDKAALEAYFPHLVHQALGEWLMPMISPLELDFDAASSTEAYRG</sequence>
<organism evidence="2 3">
    <name type="scientific">Edaphobacter dinghuensis</name>
    <dbReference type="NCBI Taxonomy" id="1560005"/>
    <lineage>
        <taxon>Bacteria</taxon>
        <taxon>Pseudomonadati</taxon>
        <taxon>Acidobacteriota</taxon>
        <taxon>Terriglobia</taxon>
        <taxon>Terriglobales</taxon>
        <taxon>Acidobacteriaceae</taxon>
        <taxon>Edaphobacter</taxon>
    </lineage>
</organism>
<name>A0A917HJV3_9BACT</name>
<keyword evidence="3" id="KW-1185">Reference proteome</keyword>
<proteinExistence type="predicted"/>
<dbReference type="RefSeq" id="WP_188554631.1">
    <property type="nucleotide sequence ID" value="NZ_BMGT01000003.1"/>
</dbReference>
<dbReference type="SUPFAM" id="SSF54909">
    <property type="entry name" value="Dimeric alpha+beta barrel"/>
    <property type="match status" value="1"/>
</dbReference>
<gene>
    <name evidence="2" type="ORF">GCM10011585_26000</name>
</gene>
<accession>A0A917HJV3</accession>
<reference evidence="2" key="2">
    <citation type="submission" date="2020-09" db="EMBL/GenBank/DDBJ databases">
        <authorList>
            <person name="Sun Q."/>
            <person name="Zhou Y."/>
        </authorList>
    </citation>
    <scope>NUCLEOTIDE SEQUENCE</scope>
    <source>
        <strain evidence="2">CGMCC 1.12997</strain>
    </source>
</reference>
<evidence type="ECO:0000259" key="1">
    <source>
        <dbReference type="PROSITE" id="PS51502"/>
    </source>
</evidence>
<dbReference type="SMART" id="SM00886">
    <property type="entry name" value="Dabb"/>
    <property type="match status" value="1"/>
</dbReference>
<dbReference type="Pfam" id="PF07876">
    <property type="entry name" value="Dabb"/>
    <property type="match status" value="1"/>
</dbReference>
<reference evidence="2" key="1">
    <citation type="journal article" date="2014" name="Int. J. Syst. Evol. Microbiol.">
        <title>Complete genome sequence of Corynebacterium casei LMG S-19264T (=DSM 44701T), isolated from a smear-ripened cheese.</title>
        <authorList>
            <consortium name="US DOE Joint Genome Institute (JGI-PGF)"/>
            <person name="Walter F."/>
            <person name="Albersmeier A."/>
            <person name="Kalinowski J."/>
            <person name="Ruckert C."/>
        </authorList>
    </citation>
    <scope>NUCLEOTIDE SEQUENCE</scope>
    <source>
        <strain evidence="2">CGMCC 1.12997</strain>
    </source>
</reference>
<dbReference type="Gene3D" id="3.30.70.100">
    <property type="match status" value="1"/>
</dbReference>
<dbReference type="InterPro" id="IPR011008">
    <property type="entry name" value="Dimeric_a/b-barrel"/>
</dbReference>
<dbReference type="EMBL" id="BMGT01000003">
    <property type="protein sequence ID" value="GGG81322.1"/>
    <property type="molecule type" value="Genomic_DNA"/>
</dbReference>
<dbReference type="AlphaFoldDB" id="A0A917HJV3"/>
<dbReference type="InterPro" id="IPR013097">
    <property type="entry name" value="Dabb"/>
</dbReference>
<dbReference type="Proteomes" id="UP000647241">
    <property type="component" value="Unassembled WGS sequence"/>
</dbReference>
<protein>
    <recommendedName>
        <fullName evidence="1">Stress-response A/B barrel domain-containing protein</fullName>
    </recommendedName>
</protein>
<dbReference type="PROSITE" id="PS51502">
    <property type="entry name" value="S_R_A_B_BARREL"/>
    <property type="match status" value="1"/>
</dbReference>
<evidence type="ECO:0000313" key="2">
    <source>
        <dbReference type="EMBL" id="GGG81322.1"/>
    </source>
</evidence>
<evidence type="ECO:0000313" key="3">
    <source>
        <dbReference type="Proteomes" id="UP000647241"/>
    </source>
</evidence>
<comment type="caution">
    <text evidence="2">The sequence shown here is derived from an EMBL/GenBank/DDBJ whole genome shotgun (WGS) entry which is preliminary data.</text>
</comment>
<feature type="domain" description="Stress-response A/B barrel" evidence="1">
    <location>
        <begin position="2"/>
        <end position="93"/>
    </location>
</feature>